<dbReference type="AlphaFoldDB" id="A0A6I4XCJ4"/>
<comment type="caution">
    <text evidence="1">The sequence shown here is derived from an EMBL/GenBank/DDBJ whole genome shotgun (WGS) entry which is preliminary data.</text>
</comment>
<dbReference type="EMBL" id="WVTI01000002">
    <property type="protein sequence ID" value="MXS25277.1"/>
    <property type="molecule type" value="Genomic_DNA"/>
</dbReference>
<evidence type="ECO:0000313" key="1">
    <source>
        <dbReference type="EMBL" id="MXS25277.1"/>
    </source>
</evidence>
<gene>
    <name evidence="1" type="ORF">GTI89_04190</name>
</gene>
<dbReference type="Proteomes" id="UP000439965">
    <property type="component" value="Unassembled WGS sequence"/>
</dbReference>
<name>A0A6I4XCJ4_ENTGA</name>
<proteinExistence type="predicted"/>
<organism evidence="1 2">
    <name type="scientific">Enterococcus gallinarum</name>
    <dbReference type="NCBI Taxonomy" id="1353"/>
    <lineage>
        <taxon>Bacteria</taxon>
        <taxon>Bacillati</taxon>
        <taxon>Bacillota</taxon>
        <taxon>Bacilli</taxon>
        <taxon>Lactobacillales</taxon>
        <taxon>Enterococcaceae</taxon>
        <taxon>Enterococcus</taxon>
    </lineage>
</organism>
<sequence>MKMLQEAILKGEEAYLKKASEDRRFSLHEWEGIKAIVDDKRAGVKLDQAVDQHASTVHAF</sequence>
<protein>
    <submittedName>
        <fullName evidence="1">Uncharacterized protein</fullName>
    </submittedName>
</protein>
<evidence type="ECO:0000313" key="2">
    <source>
        <dbReference type="Proteomes" id="UP000439965"/>
    </source>
</evidence>
<accession>A0A6I4XCJ4</accession>
<reference evidence="1 2" key="1">
    <citation type="submission" date="2019-04" db="EMBL/GenBank/DDBJ databases">
        <title>Step-wise assembly of the neonatal virome modulated by breast feeding.</title>
        <authorList>
            <person name="Liang G."/>
            <person name="Bushman F."/>
        </authorList>
    </citation>
    <scope>NUCLEOTIDE SEQUENCE [LARGE SCALE GENOMIC DNA]</scope>
    <source>
        <strain evidence="1 2">E3404</strain>
    </source>
</reference>